<dbReference type="HOGENOM" id="CLU_191301_0_1_3"/>
<keyword evidence="1" id="KW-0812">Transmembrane</keyword>
<feature type="transmembrane region" description="Helical" evidence="1">
    <location>
        <begin position="12"/>
        <end position="30"/>
    </location>
</feature>
<name>Q7U519_PARMW</name>
<keyword evidence="3" id="KW-1185">Reference proteome</keyword>
<protein>
    <submittedName>
        <fullName evidence="2">Uncharacterized protein</fullName>
    </submittedName>
</protein>
<evidence type="ECO:0000313" key="3">
    <source>
        <dbReference type="Proteomes" id="UP000001422"/>
    </source>
</evidence>
<dbReference type="KEGG" id="syw:SYNW1893"/>
<gene>
    <name evidence="2" type="ordered locus">SYNW1893</name>
</gene>
<sequence>MQHVERPNDITTQLAVACLGAGVITTVAVAQGQNPITALGITVFSAVAAVMLGQVL</sequence>
<accession>Q7U519</accession>
<dbReference type="STRING" id="84588.SYNW1893"/>
<dbReference type="eggNOG" id="ENOG50323BV">
    <property type="taxonomic scope" value="Bacteria"/>
</dbReference>
<dbReference type="EMBL" id="BX569694">
    <property type="protein sequence ID" value="CAE08408.1"/>
    <property type="molecule type" value="Genomic_DNA"/>
</dbReference>
<proteinExistence type="predicted"/>
<feature type="transmembrane region" description="Helical" evidence="1">
    <location>
        <begin position="36"/>
        <end position="55"/>
    </location>
</feature>
<evidence type="ECO:0000256" key="1">
    <source>
        <dbReference type="SAM" id="Phobius"/>
    </source>
</evidence>
<dbReference type="AlphaFoldDB" id="Q7U519"/>
<keyword evidence="1" id="KW-1133">Transmembrane helix</keyword>
<keyword evidence="1" id="KW-0472">Membrane</keyword>
<reference evidence="2 3" key="1">
    <citation type="journal article" date="2003" name="Nature">
        <title>The genome of a motile marine Synechococcus.</title>
        <authorList>
            <person name="Palenik B."/>
            <person name="Brahamsha B."/>
            <person name="Larimer F."/>
            <person name="Land M."/>
            <person name="Hauser L."/>
            <person name="Chain P."/>
            <person name="Lamerdin J."/>
            <person name="Regala W."/>
            <person name="Allen E.A."/>
            <person name="McCarren J."/>
            <person name="Paulsen I."/>
            <person name="Dufresne A."/>
            <person name="Partensky F."/>
            <person name="Webb E."/>
            <person name="Waterbury J."/>
        </authorList>
    </citation>
    <scope>NUCLEOTIDE SEQUENCE [LARGE SCALE GENOMIC DNA]</scope>
    <source>
        <strain evidence="2 3">WH8102</strain>
    </source>
</reference>
<organism evidence="2 3">
    <name type="scientific">Parasynechococcus marenigrum (strain WH8102)</name>
    <dbReference type="NCBI Taxonomy" id="84588"/>
    <lineage>
        <taxon>Bacteria</taxon>
        <taxon>Bacillati</taxon>
        <taxon>Cyanobacteriota</taxon>
        <taxon>Cyanophyceae</taxon>
        <taxon>Synechococcales</taxon>
        <taxon>Prochlorococcaceae</taxon>
        <taxon>Parasynechococcus</taxon>
        <taxon>Parasynechococcus marenigrum</taxon>
    </lineage>
</organism>
<dbReference type="Proteomes" id="UP000001422">
    <property type="component" value="Chromosome"/>
</dbReference>
<evidence type="ECO:0000313" key="2">
    <source>
        <dbReference type="EMBL" id="CAE08408.1"/>
    </source>
</evidence>